<feature type="domain" description="Cwf19-like protein C-terminal" evidence="4">
    <location>
        <begin position="832"/>
        <end position="930"/>
    </location>
</feature>
<keyword evidence="2" id="KW-0175">Coiled coil</keyword>
<feature type="compositionally biased region" description="Gly residues" evidence="3">
    <location>
        <begin position="506"/>
        <end position="517"/>
    </location>
</feature>
<sequence length="936" mass="100054">MTKPMRREAPKLTAEEEEDKQRQEAAAAEPEIFPGLRIMKKADTAAADADGARAPAPEQRAPAAATGAAPGRPALAGIGDGGASWRLKALRRAQEQAKAEGRSLHEVVGERWGSLAALTEGLSSTAAADGRAHLRAAAERRRAGGDGSASGIVPHYLQDVKSDRAQMLRPSDDASLRWRRDGREGRDGRGGARQGDGGDRDRGAEAGSSGRARDATAAGEGGARGDSDGGRGRDGDRDRGHRRDREEDQGRREPDRDRDRDQGGDGEKPRERDSERTQDRRERDRPDHGRGADRERERERTHGRELEGGRDRDRDRDRDRERDWGRERGRGAERRGGPESAAGPRPSREQAAALKQLAGSLNAFSNDGSFMKQFMASQGADVKEEADGDDRARRAGSGEPSPRPMDADGSDRDEPRGGPRSEQAAGPSAGAASGGGGGNRDIAAMLRGRGGGERAPAAGAGGGDRDDDGGERGAPAPRRAPLFVADDDGGAGGSGRPAGPSVPSGASGGDGGAGSGLGNKSAAELLRARLKGLPPPPIAAAEAAAVKREPGDGDGEPGPGPRSQGQGSGAGAGGSGPRREVVQLPLVDSSGRAVRGAFGREAAGSDVAPNAGRRAGTKPPQRYNRETGEKERYFADDDKVDLQTMLRRAKYGDDDMNMDEHLAANIAKKRKFRGTDLDVDAEYDFDGGIEMYESRNKRGNADAQKARDRNRQVADLRRQATAEAGCPLCVSNPKRPAHLTVAVGTAAYLCLPHRGRLVRGHCCIAPAEHAPSIRGLDEVAWTEGQSVLFMETYMTRGGGRHHAVLDAVPVTERQLEKARGYFKKAILEAESEWSTHHAKACIETTAQKGLRESIPPNFPYFYVQFGYGSGYVHVIDDESKFDPNFGRQVLIGLLDLPPEMAHQRQKSESAAAQQQWVREFESAWDPYDWTRQLHAA</sequence>
<dbReference type="InterPro" id="IPR040194">
    <property type="entry name" value="Cwf19-like"/>
</dbReference>
<dbReference type="AlphaFoldDB" id="A0A150G6U6"/>
<dbReference type="Pfam" id="PF04676">
    <property type="entry name" value="CwfJ_C_2"/>
    <property type="match status" value="1"/>
</dbReference>
<keyword evidence="7" id="KW-1185">Reference proteome</keyword>
<dbReference type="GO" id="GO:0071014">
    <property type="term" value="C:post-mRNA release spliceosomal complex"/>
    <property type="evidence" value="ECO:0007669"/>
    <property type="project" value="TreeGrafter"/>
</dbReference>
<organism evidence="6 7">
    <name type="scientific">Gonium pectorale</name>
    <name type="common">Green alga</name>
    <dbReference type="NCBI Taxonomy" id="33097"/>
    <lineage>
        <taxon>Eukaryota</taxon>
        <taxon>Viridiplantae</taxon>
        <taxon>Chlorophyta</taxon>
        <taxon>core chlorophytes</taxon>
        <taxon>Chlorophyceae</taxon>
        <taxon>CS clade</taxon>
        <taxon>Chlamydomonadales</taxon>
        <taxon>Volvocaceae</taxon>
        <taxon>Gonium</taxon>
    </lineage>
</organism>
<gene>
    <name evidence="6" type="ORF">GPECTOR_53g82</name>
</gene>
<evidence type="ECO:0000259" key="4">
    <source>
        <dbReference type="Pfam" id="PF04676"/>
    </source>
</evidence>
<dbReference type="InterPro" id="IPR006767">
    <property type="entry name" value="Cwf19-like_C_dom-2"/>
</dbReference>
<dbReference type="STRING" id="33097.A0A150G6U6"/>
<dbReference type="Proteomes" id="UP000075714">
    <property type="component" value="Unassembled WGS sequence"/>
</dbReference>
<feature type="compositionally biased region" description="Basic and acidic residues" evidence="3">
    <location>
        <begin position="381"/>
        <end position="393"/>
    </location>
</feature>
<feature type="compositionally biased region" description="Basic and acidic residues" evidence="3">
    <location>
        <begin position="158"/>
        <end position="204"/>
    </location>
</feature>
<evidence type="ECO:0000256" key="3">
    <source>
        <dbReference type="SAM" id="MobiDB-lite"/>
    </source>
</evidence>
<dbReference type="Pfam" id="PF04677">
    <property type="entry name" value="CwfJ_C_1"/>
    <property type="match status" value="1"/>
</dbReference>
<name>A0A150G6U6_GONPE</name>
<dbReference type="InterPro" id="IPR006768">
    <property type="entry name" value="Cwf19-like_C_dom-1"/>
</dbReference>
<feature type="compositionally biased region" description="Basic and acidic residues" evidence="3">
    <location>
        <begin position="1"/>
        <end position="23"/>
    </location>
</feature>
<dbReference type="EMBL" id="LSYV01000054">
    <property type="protein sequence ID" value="KXZ45589.1"/>
    <property type="molecule type" value="Genomic_DNA"/>
</dbReference>
<comment type="similarity">
    <text evidence="1">Belongs to the CWF19 family.</text>
</comment>
<evidence type="ECO:0000256" key="1">
    <source>
        <dbReference type="ARBA" id="ARBA00006795"/>
    </source>
</evidence>
<feature type="domain" description="Cwf19-like C-terminal" evidence="5">
    <location>
        <begin position="716"/>
        <end position="783"/>
    </location>
</feature>
<evidence type="ECO:0000256" key="2">
    <source>
        <dbReference type="SAM" id="Coils"/>
    </source>
</evidence>
<feature type="compositionally biased region" description="Low complexity" evidence="3">
    <location>
        <begin position="44"/>
        <end position="77"/>
    </location>
</feature>
<feature type="coiled-coil region" evidence="2">
    <location>
        <begin position="689"/>
        <end position="723"/>
    </location>
</feature>
<dbReference type="OrthoDB" id="2113965at2759"/>
<feature type="compositionally biased region" description="Basic and acidic residues" evidence="3">
    <location>
        <begin position="405"/>
        <end position="419"/>
    </location>
</feature>
<dbReference type="GO" id="GO:0000398">
    <property type="term" value="P:mRNA splicing, via spliceosome"/>
    <property type="evidence" value="ECO:0007669"/>
    <property type="project" value="TreeGrafter"/>
</dbReference>
<dbReference type="PANTHER" id="PTHR12072:SF5">
    <property type="entry name" value="CWF19-LIKE PROTEIN 2"/>
    <property type="match status" value="1"/>
</dbReference>
<feature type="region of interest" description="Disordered" evidence="3">
    <location>
        <begin position="1"/>
        <end position="80"/>
    </location>
</feature>
<feature type="compositionally biased region" description="Basic and acidic residues" evidence="3">
    <location>
        <begin position="223"/>
        <end position="337"/>
    </location>
</feature>
<feature type="region of interest" description="Disordered" evidence="3">
    <location>
        <begin position="375"/>
        <end position="629"/>
    </location>
</feature>
<evidence type="ECO:0008006" key="8">
    <source>
        <dbReference type="Google" id="ProtNLM"/>
    </source>
</evidence>
<protein>
    <recommendedName>
        <fullName evidence="8">Cwf19-like C-terminal domain-containing protein</fullName>
    </recommendedName>
</protein>
<feature type="compositionally biased region" description="Gly residues" evidence="3">
    <location>
        <begin position="566"/>
        <end position="576"/>
    </location>
</feature>
<evidence type="ECO:0000313" key="6">
    <source>
        <dbReference type="EMBL" id="KXZ45589.1"/>
    </source>
</evidence>
<feature type="compositionally biased region" description="Basic and acidic residues" evidence="3">
    <location>
        <begin position="130"/>
        <end position="144"/>
    </location>
</feature>
<feature type="region of interest" description="Disordered" evidence="3">
    <location>
        <begin position="125"/>
        <end position="354"/>
    </location>
</feature>
<comment type="caution">
    <text evidence="6">The sequence shown here is derived from an EMBL/GenBank/DDBJ whole genome shotgun (WGS) entry which is preliminary data.</text>
</comment>
<accession>A0A150G6U6</accession>
<proteinExistence type="inferred from homology"/>
<evidence type="ECO:0000259" key="5">
    <source>
        <dbReference type="Pfam" id="PF04677"/>
    </source>
</evidence>
<reference evidence="7" key="1">
    <citation type="journal article" date="2016" name="Nat. Commun.">
        <title>The Gonium pectorale genome demonstrates co-option of cell cycle regulation during the evolution of multicellularity.</title>
        <authorList>
            <person name="Hanschen E.R."/>
            <person name="Marriage T.N."/>
            <person name="Ferris P.J."/>
            <person name="Hamaji T."/>
            <person name="Toyoda A."/>
            <person name="Fujiyama A."/>
            <person name="Neme R."/>
            <person name="Noguchi H."/>
            <person name="Minakuchi Y."/>
            <person name="Suzuki M."/>
            <person name="Kawai-Toyooka H."/>
            <person name="Smith D.R."/>
            <person name="Sparks H."/>
            <person name="Anderson J."/>
            <person name="Bakaric R."/>
            <person name="Luria V."/>
            <person name="Karger A."/>
            <person name="Kirschner M.W."/>
            <person name="Durand P.M."/>
            <person name="Michod R.E."/>
            <person name="Nozaki H."/>
            <person name="Olson B.J."/>
        </authorList>
    </citation>
    <scope>NUCLEOTIDE SEQUENCE [LARGE SCALE GENOMIC DNA]</scope>
    <source>
        <strain evidence="7">NIES-2863</strain>
    </source>
</reference>
<evidence type="ECO:0000313" key="7">
    <source>
        <dbReference type="Proteomes" id="UP000075714"/>
    </source>
</evidence>
<dbReference type="PANTHER" id="PTHR12072">
    <property type="entry name" value="CWF19, CELL CYCLE CONTROL PROTEIN"/>
    <property type="match status" value="1"/>
</dbReference>